<evidence type="ECO:0000313" key="2">
    <source>
        <dbReference type="Proteomes" id="UP000606889"/>
    </source>
</evidence>
<gene>
    <name evidence="1" type="ORF">H8S18_08035</name>
</gene>
<dbReference type="Proteomes" id="UP000606889">
    <property type="component" value="Unassembled WGS sequence"/>
</dbReference>
<dbReference type="Pfam" id="PF07009">
    <property type="entry name" value="NusG_II"/>
    <property type="match status" value="1"/>
</dbReference>
<evidence type="ECO:0000313" key="1">
    <source>
        <dbReference type="EMBL" id="MBC5648283.1"/>
    </source>
</evidence>
<keyword evidence="2" id="KW-1185">Reference proteome</keyword>
<dbReference type="EMBL" id="JACOON010000004">
    <property type="protein sequence ID" value="MBC5648283.1"/>
    <property type="molecule type" value="Genomic_DNA"/>
</dbReference>
<dbReference type="RefSeq" id="WP_186857797.1">
    <property type="nucleotide sequence ID" value="NZ_JACOON010000004.1"/>
</dbReference>
<comment type="caution">
    <text evidence="1">The sequence shown here is derived from an EMBL/GenBank/DDBJ whole genome shotgun (WGS) entry which is preliminary data.</text>
</comment>
<proteinExistence type="predicted"/>
<protein>
    <submittedName>
        <fullName evidence="1">NusG domain II-containing protein</fullName>
    </submittedName>
</protein>
<dbReference type="Gene3D" id="2.60.320.10">
    <property type="entry name" value="N-utilization substance G protein NusG, insert domain"/>
    <property type="match status" value="1"/>
</dbReference>
<organism evidence="1 2">
    <name type="scientific">Christensenella tenuis</name>
    <dbReference type="NCBI Taxonomy" id="2763033"/>
    <lineage>
        <taxon>Bacteria</taxon>
        <taxon>Bacillati</taxon>
        <taxon>Bacillota</taxon>
        <taxon>Clostridia</taxon>
        <taxon>Christensenellales</taxon>
        <taxon>Christensenellaceae</taxon>
        <taxon>Christensenella</taxon>
    </lineage>
</organism>
<reference evidence="1 2" key="1">
    <citation type="submission" date="2020-08" db="EMBL/GenBank/DDBJ databases">
        <title>Genome public.</title>
        <authorList>
            <person name="Liu C."/>
            <person name="Sun Q."/>
        </authorList>
    </citation>
    <scope>NUCLEOTIDE SEQUENCE [LARGE SCALE GENOMIC DNA]</scope>
    <source>
        <strain evidence="1 2">NSJ-35</strain>
    </source>
</reference>
<name>A0ABR7EGI1_9FIRM</name>
<dbReference type="InterPro" id="IPR038690">
    <property type="entry name" value="NusG_2_sf"/>
</dbReference>
<accession>A0ABR7EGI1</accession>
<sequence>MMQKKLITKSDILFTVAIAAAVLLVWFFTLPRAEGKTVVIRRDGETIAALPLTEDTSYEVSGLYHNVFEIKGGSVRIVDTDCPNHQCEKTGSISRAGEAIVCAPNGVTATITGGEADVDGITGS</sequence>
<dbReference type="CDD" id="cd09910">
    <property type="entry name" value="NGN-insert_like"/>
    <property type="match status" value="1"/>
</dbReference>